<dbReference type="Gene3D" id="3.60.21.10">
    <property type="match status" value="1"/>
</dbReference>
<evidence type="ECO:0000313" key="3">
    <source>
        <dbReference type="EMBL" id="GHP12357.1"/>
    </source>
</evidence>
<keyword evidence="2" id="KW-0732">Signal</keyword>
<dbReference type="EMBL" id="BNJQ01000041">
    <property type="protein sequence ID" value="GHP12357.1"/>
    <property type="molecule type" value="Genomic_DNA"/>
</dbReference>
<feature type="signal peptide" evidence="2">
    <location>
        <begin position="1"/>
        <end position="28"/>
    </location>
</feature>
<proteinExistence type="predicted"/>
<accession>A0A830I5J2</accession>
<reference evidence="3" key="1">
    <citation type="submission" date="2020-10" db="EMBL/GenBank/DDBJ databases">
        <title>Unveiling of a novel bifunctional photoreceptor, Dualchrome1, isolated from a cosmopolitan green alga.</title>
        <authorList>
            <person name="Suzuki S."/>
            <person name="Kawachi M."/>
        </authorList>
    </citation>
    <scope>NUCLEOTIDE SEQUENCE</scope>
    <source>
        <strain evidence="3">NIES 2893</strain>
    </source>
</reference>
<dbReference type="InterPro" id="IPR029052">
    <property type="entry name" value="Metallo-depent_PP-like"/>
</dbReference>
<sequence length="639" mass="70077">MALNLVTTGTSFFVISLVVLLHFGVALASSHASRSRSLLAATLKAHGHAREQEEEDFGFKVDLSSSSSPVGEYTSRQYACDVCRHIAGDILKGVVTTSKEKAKGEANTQAWRDLKEECHNHGQEGCDFVNKHAPTLAEKLQKLASTKQEQLEGVHALCVFLHVCPETANQKSLSSSSSSATETSPPPPDVRVARGHAKRGYYAMRVSLVAEDNDTTLPPLTTTAAQNDVYDEKFRYRWTHLRLRSELIHAQPGWNAINVQTPPAKFYLPASGEGTVGLWIADPCVSSEFVPCTWGDKYQTATRIPGLVNAATAFTNPNDGTPDVSFWGILGDNFYDRYGHITTNLFSKLSMSTKLTTLVAAPGNHDYWAYGSPTVCVATDQFGNGFMQYYAQDAEASLDSATNGTAPFNFSVNPDTGKEAPRWWPKWLPDPWDLTQRCLARESHSSNFQSYYAIGDMGVISYSSAYTYDEQSNFLADACDYFIGNDDVNTVMIVGHWSDENDGCAENMHVPGVFDQMRSKIGSCAKLDSTKKFVFFQGHDHCNIVIRNSTGFQVAGEGMAGCDDRQNFGITVIDTKSKPGAVRVIYVNVMTPFGLDRYDEVTSCFAKEGVVACADKYGEVWLDSSSSPSSSSLSSTEEY</sequence>
<evidence type="ECO:0000256" key="2">
    <source>
        <dbReference type="SAM" id="SignalP"/>
    </source>
</evidence>
<evidence type="ECO:0008006" key="5">
    <source>
        <dbReference type="Google" id="ProtNLM"/>
    </source>
</evidence>
<comment type="caution">
    <text evidence="3">The sequence shown here is derived from an EMBL/GenBank/DDBJ whole genome shotgun (WGS) entry which is preliminary data.</text>
</comment>
<dbReference type="OrthoDB" id="437690at2759"/>
<organism evidence="3 4">
    <name type="scientific">Pycnococcus provasolii</name>
    <dbReference type="NCBI Taxonomy" id="41880"/>
    <lineage>
        <taxon>Eukaryota</taxon>
        <taxon>Viridiplantae</taxon>
        <taxon>Chlorophyta</taxon>
        <taxon>Pseudoscourfieldiophyceae</taxon>
        <taxon>Pseudoscourfieldiales</taxon>
        <taxon>Pycnococcaceae</taxon>
        <taxon>Pycnococcus</taxon>
    </lineage>
</organism>
<evidence type="ECO:0000256" key="1">
    <source>
        <dbReference type="SAM" id="MobiDB-lite"/>
    </source>
</evidence>
<gene>
    <name evidence="3" type="ORF">PPROV_001108500</name>
</gene>
<dbReference type="SUPFAM" id="SSF56300">
    <property type="entry name" value="Metallo-dependent phosphatases"/>
    <property type="match status" value="1"/>
</dbReference>
<protein>
    <recommendedName>
        <fullName evidence="5">Calcineurin-like phosphoesterase domain-containing protein</fullName>
    </recommendedName>
</protein>
<feature type="region of interest" description="Disordered" evidence="1">
    <location>
        <begin position="171"/>
        <end position="193"/>
    </location>
</feature>
<dbReference type="AlphaFoldDB" id="A0A830I5J2"/>
<keyword evidence="4" id="KW-1185">Reference proteome</keyword>
<feature type="chain" id="PRO_5033058503" description="Calcineurin-like phosphoesterase domain-containing protein" evidence="2">
    <location>
        <begin position="29"/>
        <end position="639"/>
    </location>
</feature>
<feature type="compositionally biased region" description="Low complexity" evidence="1">
    <location>
        <begin position="172"/>
        <end position="183"/>
    </location>
</feature>
<dbReference type="Proteomes" id="UP000660262">
    <property type="component" value="Unassembled WGS sequence"/>
</dbReference>
<evidence type="ECO:0000313" key="4">
    <source>
        <dbReference type="Proteomes" id="UP000660262"/>
    </source>
</evidence>
<name>A0A830I5J2_9CHLO</name>